<evidence type="ECO:0000313" key="3">
    <source>
        <dbReference type="Proteomes" id="UP000271531"/>
    </source>
</evidence>
<dbReference type="EMBL" id="RBVA01000057">
    <property type="protein sequence ID" value="RMW12322.1"/>
    <property type="molecule type" value="Genomic_DNA"/>
</dbReference>
<gene>
    <name evidence="2" type="ORF">ALP03_02364</name>
</gene>
<accession>A0A3M6I555</accession>
<reference evidence="2 3" key="1">
    <citation type="submission" date="2018-08" db="EMBL/GenBank/DDBJ databases">
        <title>Recombination of ecologically and evolutionarily significant loci maintains genetic cohesion in the Pseudomonas syringae species complex.</title>
        <authorList>
            <person name="Dillon M."/>
            <person name="Thakur S."/>
            <person name="Almeida R.N.D."/>
            <person name="Weir B.S."/>
            <person name="Guttman D.S."/>
        </authorList>
    </citation>
    <scope>NUCLEOTIDE SEQUENCE [LARGE SCALE GENOMIC DNA]</scope>
    <source>
        <strain evidence="2 3">ICMP 4525</strain>
    </source>
</reference>
<comment type="caution">
    <text evidence="2">The sequence shown here is derived from an EMBL/GenBank/DDBJ whole genome shotgun (WGS) entry which is preliminary data.</text>
</comment>
<name>A0A3M6I555_PSEAJ</name>
<keyword evidence="1" id="KW-0812">Transmembrane</keyword>
<protein>
    <submittedName>
        <fullName evidence="2">Uncharacterized protein</fullName>
    </submittedName>
</protein>
<sequence>MMIDILPTWLYNVYVGFWIVVTLATIVGLCIVCWAELRSRKAERDKAYDRSMKLFKLECLLGQRYGKVEPMTDIELRLWGMSLLTACPDSSELATYGVSQQLILEAQSDAEALSELRRWAEKGTKHEMSNCNIWVAPLKFEPVIQP</sequence>
<dbReference type="Proteomes" id="UP000271531">
    <property type="component" value="Unassembled WGS sequence"/>
</dbReference>
<keyword evidence="1" id="KW-1133">Transmembrane helix</keyword>
<feature type="transmembrane region" description="Helical" evidence="1">
    <location>
        <begin position="15"/>
        <end position="37"/>
    </location>
</feature>
<dbReference type="AlphaFoldDB" id="A0A3M6I555"/>
<keyword evidence="1" id="KW-0472">Membrane</keyword>
<organism evidence="2 3">
    <name type="scientific">Pseudomonas amygdali pv. tabaci</name>
    <name type="common">Pseudomonas syringae pv. tabaci</name>
    <dbReference type="NCBI Taxonomy" id="322"/>
    <lineage>
        <taxon>Bacteria</taxon>
        <taxon>Pseudomonadati</taxon>
        <taxon>Pseudomonadota</taxon>
        <taxon>Gammaproteobacteria</taxon>
        <taxon>Pseudomonadales</taxon>
        <taxon>Pseudomonadaceae</taxon>
        <taxon>Pseudomonas</taxon>
        <taxon>Pseudomonas amygdali</taxon>
    </lineage>
</organism>
<evidence type="ECO:0000313" key="2">
    <source>
        <dbReference type="EMBL" id="RMW12322.1"/>
    </source>
</evidence>
<proteinExistence type="predicted"/>
<evidence type="ECO:0000256" key="1">
    <source>
        <dbReference type="SAM" id="Phobius"/>
    </source>
</evidence>